<proteinExistence type="inferred from homology"/>
<keyword evidence="7" id="KW-0653">Protein transport</keyword>
<evidence type="ECO:0000313" key="9">
    <source>
        <dbReference type="Proteomes" id="UP000574133"/>
    </source>
</evidence>
<dbReference type="InterPro" id="IPR042194">
    <property type="entry name" value="FHIPEP_1"/>
</dbReference>
<comment type="function">
    <text evidence="7">Required for formation of the rod structure of the flagellar apparatus. Together with FliI and FliH, may constitute the export apparatus of flagellin.</text>
</comment>
<dbReference type="NCBIfam" id="TIGR01398">
    <property type="entry name" value="FlhA"/>
    <property type="match status" value="1"/>
</dbReference>
<dbReference type="GO" id="GO:0044780">
    <property type="term" value="P:bacterial-type flagellum assembly"/>
    <property type="evidence" value="ECO:0007669"/>
    <property type="project" value="InterPro"/>
</dbReference>
<dbReference type="PANTHER" id="PTHR30161">
    <property type="entry name" value="FLAGELLAR EXPORT PROTEIN, MEMBRANE FLHA SUBUNIT-RELATED"/>
    <property type="match status" value="1"/>
</dbReference>
<keyword evidence="5 7" id="KW-1133">Transmembrane helix</keyword>
<keyword evidence="4 7" id="KW-0812">Transmembrane</keyword>
<keyword evidence="7" id="KW-0813">Transport</keyword>
<comment type="subcellular location">
    <subcellularLocation>
        <location evidence="1 7">Cell membrane</location>
        <topology evidence="1 7">Multi-pass membrane protein</topology>
    </subcellularLocation>
</comment>
<dbReference type="PROSITE" id="PS00994">
    <property type="entry name" value="FHIPEP"/>
    <property type="match status" value="1"/>
</dbReference>
<dbReference type="PANTHER" id="PTHR30161:SF1">
    <property type="entry name" value="FLAGELLAR BIOSYNTHESIS PROTEIN FLHA-RELATED"/>
    <property type="match status" value="1"/>
</dbReference>
<evidence type="ECO:0000256" key="5">
    <source>
        <dbReference type="ARBA" id="ARBA00022989"/>
    </source>
</evidence>
<dbReference type="Gene3D" id="1.10.8.540">
    <property type="entry name" value="FHIPEP family, domain 3"/>
    <property type="match status" value="1"/>
</dbReference>
<feature type="transmembrane region" description="Helical" evidence="7">
    <location>
        <begin position="53"/>
        <end position="72"/>
    </location>
</feature>
<protein>
    <recommendedName>
        <fullName evidence="7">Flagellar biosynthesis protein FlhA</fullName>
    </recommendedName>
</protein>
<dbReference type="InterPro" id="IPR042193">
    <property type="entry name" value="FHIPEP_3"/>
</dbReference>
<dbReference type="InterPro" id="IPR006301">
    <property type="entry name" value="FlhA"/>
</dbReference>
<dbReference type="PRINTS" id="PR00949">
    <property type="entry name" value="TYPE3IMAPROT"/>
</dbReference>
<dbReference type="Gene3D" id="3.40.50.12790">
    <property type="entry name" value="FHIPEP family, domain 4"/>
    <property type="match status" value="1"/>
</dbReference>
<dbReference type="InterPro" id="IPR001712">
    <property type="entry name" value="T3SS_FHIPEP"/>
</dbReference>
<accession>A0A841TJJ1</accession>
<reference evidence="8 9" key="1">
    <citation type="submission" date="2020-08" db="EMBL/GenBank/DDBJ databases">
        <title>Cohnella phylogeny.</title>
        <authorList>
            <person name="Dunlap C."/>
        </authorList>
    </citation>
    <scope>NUCLEOTIDE SEQUENCE [LARGE SCALE GENOMIC DNA]</scope>
    <source>
        <strain evidence="8 9">DSM 103658</strain>
    </source>
</reference>
<dbReference type="AlphaFoldDB" id="A0A841TJJ1"/>
<dbReference type="InterPro" id="IPR025505">
    <property type="entry name" value="FHIPEP_CS"/>
</dbReference>
<dbReference type="RefSeq" id="WP_185180658.1">
    <property type="nucleotide sequence ID" value="NZ_CBCSEP010000013.1"/>
</dbReference>
<dbReference type="GO" id="GO:0009306">
    <property type="term" value="P:protein secretion"/>
    <property type="evidence" value="ECO:0007669"/>
    <property type="project" value="InterPro"/>
</dbReference>
<organism evidence="8 9">
    <name type="scientific">Cohnella lubricantis</name>
    <dbReference type="NCBI Taxonomy" id="2163172"/>
    <lineage>
        <taxon>Bacteria</taxon>
        <taxon>Bacillati</taxon>
        <taxon>Bacillota</taxon>
        <taxon>Bacilli</taxon>
        <taxon>Bacillales</taxon>
        <taxon>Paenibacillaceae</taxon>
        <taxon>Cohnella</taxon>
    </lineage>
</organism>
<evidence type="ECO:0000313" key="8">
    <source>
        <dbReference type="EMBL" id="MBB6679398.1"/>
    </source>
</evidence>
<dbReference type="Gene3D" id="3.40.30.60">
    <property type="entry name" value="FHIPEP family, domain 1"/>
    <property type="match status" value="1"/>
</dbReference>
<keyword evidence="8" id="KW-0969">Cilium</keyword>
<comment type="similarity">
    <text evidence="2 7">Belongs to the FHIPEP (flagella/HR/invasion proteins export pore) family.</text>
</comment>
<feature type="transmembrane region" description="Helical" evidence="7">
    <location>
        <begin position="30"/>
        <end position="47"/>
    </location>
</feature>
<comment type="caution">
    <text evidence="8">The sequence shown here is derived from an EMBL/GenBank/DDBJ whole genome shotgun (WGS) entry which is preliminary data.</text>
</comment>
<keyword evidence="7" id="KW-1006">Bacterial flagellum protein export</keyword>
<keyword evidence="7" id="KW-1005">Bacterial flagellum biogenesis</keyword>
<evidence type="ECO:0000256" key="3">
    <source>
        <dbReference type="ARBA" id="ARBA00022475"/>
    </source>
</evidence>
<dbReference type="InterPro" id="IPR042196">
    <property type="entry name" value="FHIPEP_4"/>
</dbReference>
<keyword evidence="9" id="KW-1185">Reference proteome</keyword>
<feature type="transmembrane region" description="Helical" evidence="7">
    <location>
        <begin position="6"/>
        <end position="23"/>
    </location>
</feature>
<gene>
    <name evidence="7 8" type="primary">flhA</name>
    <name evidence="8" type="ORF">H4Q31_19110</name>
</gene>
<dbReference type="Pfam" id="PF00771">
    <property type="entry name" value="FHIPEP"/>
    <property type="match status" value="1"/>
</dbReference>
<evidence type="ECO:0000256" key="6">
    <source>
        <dbReference type="ARBA" id="ARBA00023136"/>
    </source>
</evidence>
<dbReference type="EMBL" id="JACJVN010000081">
    <property type="protein sequence ID" value="MBB6679398.1"/>
    <property type="molecule type" value="Genomic_DNA"/>
</dbReference>
<feature type="transmembrane region" description="Helical" evidence="7">
    <location>
        <begin position="188"/>
        <end position="209"/>
    </location>
</feature>
<name>A0A841TJJ1_9BACL</name>
<sequence>MRIRDLSILVGIIGIVLMMVLPIPHQLLDILLIVNISAALMILLISMNTTDALNFSIFPTLLLITTLFRLALNISTTRLILRDGEAGRVVSTFGKFVAGGELAIGFVVFLILVVVQFIVITKGAERVSEVAARFTLDAMPGKQMSIDADLNAGMINEQQAKDRREKIEKEADFYGAMDGASKFVKGDAVASIIILLINLIGGFIIGMAVHGFDFSKALNTYSILTIGDGLVSQIPALLISTATGIIVTRAASEGNMAHDLSKQLLRYPNLLYIVAGTIAMLGIMTPIGFFATIPYAIILAIAAYRLQLNMKRKRVEEDLLVEEKEIEEVRSPESVISLLQVDPIEFEFGYGLIPLADTQQGGDLLDRIIMIRRQCALEMGLIVPVIRIRDNIQLKPNEYVIKMKGNLVARGELLLNHYLAMSPGFDDDSVTGIETKEPAFGLPALWIDEATKERAEMAGYTVVDPPSVVATHLTEVIKKYAHELLGRQETKALADSVKESHAALVEELIPGTLSIGELQKVLAKLLKEKISIRDLVTIFETLADYGKFTKDPEVLTEYVRQALSRQITQQYASPSEPLKVITVSPAIEKRIAEAVQQSDQGSYLALDPASSQSIYQRLSEQVSRVAQMGQQPIILTSPTIRMYMRQLLERTMQDIPVLSYSELEPNIEVQSVGVVNA</sequence>
<keyword evidence="8" id="KW-0966">Cell projection</keyword>
<evidence type="ECO:0000256" key="7">
    <source>
        <dbReference type="RuleBase" id="RU364093"/>
    </source>
</evidence>
<feature type="transmembrane region" description="Helical" evidence="7">
    <location>
        <begin position="93"/>
        <end position="119"/>
    </location>
</feature>
<evidence type="ECO:0000256" key="4">
    <source>
        <dbReference type="ARBA" id="ARBA00022692"/>
    </source>
</evidence>
<dbReference type="PIRSF" id="PIRSF005419">
    <property type="entry name" value="FlhA"/>
    <property type="match status" value="1"/>
</dbReference>
<keyword evidence="6 7" id="KW-0472">Membrane</keyword>
<dbReference type="GO" id="GO:0005886">
    <property type="term" value="C:plasma membrane"/>
    <property type="evidence" value="ECO:0007669"/>
    <property type="project" value="UniProtKB-SubCell"/>
</dbReference>
<evidence type="ECO:0000256" key="2">
    <source>
        <dbReference type="ARBA" id="ARBA00008835"/>
    </source>
</evidence>
<feature type="transmembrane region" description="Helical" evidence="7">
    <location>
        <begin position="271"/>
        <end position="304"/>
    </location>
</feature>
<feature type="transmembrane region" description="Helical" evidence="7">
    <location>
        <begin position="230"/>
        <end position="251"/>
    </location>
</feature>
<keyword evidence="3 7" id="KW-1003">Cell membrane</keyword>
<evidence type="ECO:0000256" key="1">
    <source>
        <dbReference type="ARBA" id="ARBA00004651"/>
    </source>
</evidence>
<dbReference type="Proteomes" id="UP000574133">
    <property type="component" value="Unassembled WGS sequence"/>
</dbReference>
<keyword evidence="8" id="KW-0282">Flagellum</keyword>